<evidence type="ECO:0000256" key="2">
    <source>
        <dbReference type="ARBA" id="ARBA00006996"/>
    </source>
</evidence>
<proteinExistence type="inferred from homology"/>
<accession>G3IHR1</accession>
<dbReference type="PROSITE" id="PS50004">
    <property type="entry name" value="C2"/>
    <property type="match status" value="1"/>
</dbReference>
<dbReference type="EMBL" id="JH002840">
    <property type="protein sequence ID" value="EGW15099.1"/>
    <property type="molecule type" value="Genomic_DNA"/>
</dbReference>
<evidence type="ECO:0000256" key="4">
    <source>
        <dbReference type="ARBA" id="ARBA00023136"/>
    </source>
</evidence>
<dbReference type="SUPFAM" id="SSF49562">
    <property type="entry name" value="C2 domain (Calcium/lipid-binding domain, CaLB)"/>
    <property type="match status" value="2"/>
</dbReference>
<dbReference type="InterPro" id="IPR000008">
    <property type="entry name" value="C2_dom"/>
</dbReference>
<dbReference type="eggNOG" id="ENOG502QT97">
    <property type="taxonomic scope" value="Eukaryota"/>
</dbReference>
<dbReference type="PRINTS" id="PR00399">
    <property type="entry name" value="SYNAPTOTAGMN"/>
</dbReference>
<evidence type="ECO:0000313" key="8">
    <source>
        <dbReference type="EMBL" id="EGW15099.1"/>
    </source>
</evidence>
<evidence type="ECO:0000313" key="9">
    <source>
        <dbReference type="Proteomes" id="UP000001075"/>
    </source>
</evidence>
<feature type="compositionally biased region" description="Pro residues" evidence="5">
    <location>
        <begin position="1"/>
        <end position="16"/>
    </location>
</feature>
<evidence type="ECO:0000256" key="5">
    <source>
        <dbReference type="SAM" id="MobiDB-lite"/>
    </source>
</evidence>
<dbReference type="GO" id="GO:0005544">
    <property type="term" value="F:calcium-dependent phospholipid binding"/>
    <property type="evidence" value="ECO:0007669"/>
    <property type="project" value="TreeGrafter"/>
</dbReference>
<dbReference type="Pfam" id="PF14740">
    <property type="entry name" value="DUF4471"/>
    <property type="match status" value="1"/>
</dbReference>
<dbReference type="AlphaFoldDB" id="G3IHR1"/>
<comment type="subcellular location">
    <subcellularLocation>
        <location evidence="1">Membrane</location>
    </subcellularLocation>
</comment>
<evidence type="ECO:0000256" key="1">
    <source>
        <dbReference type="ARBA" id="ARBA00004370"/>
    </source>
</evidence>
<feature type="transmembrane region" description="Helical" evidence="6">
    <location>
        <begin position="29"/>
        <end position="51"/>
    </location>
</feature>
<evidence type="ECO:0000259" key="7">
    <source>
        <dbReference type="PROSITE" id="PS50004"/>
    </source>
</evidence>
<sequence length="338" mass="37547">MFPEPPTPGSPAPATPPDSSRIRHGAVPAWVLATIVLGSGLLVFSSCFCLYRSLCRRRMGKKSQAQAQVHLQEVKELGRSYIDKVQPEIEELDPSPSMPGQQVSDKHQLGRLQYSLDYDFQTGQLLVGILQAEGLAALDLGGTSDPYVSVYLLPDKRRRHETKVHRQTLNPHFGETFAFKQEKLGDICFSLRYVPTAGKLTVIVLEAKNLKKMDKVQVELTVLDYDKLGKNEAIGRTASEITQHNVTEIFREVAAWRGPRAIQGYLEEKPSPESDAPTLEPFTMHFLPLDSSQTLHHKTCYKGRFQLLYVSCGMVHLLSPELGACVAPGGNLVVELAR</sequence>
<dbReference type="PaxDb" id="10029-XP_007635736.1"/>
<keyword evidence="6" id="KW-0812">Transmembrane</keyword>
<evidence type="ECO:0000256" key="6">
    <source>
        <dbReference type="SAM" id="Phobius"/>
    </source>
</evidence>
<dbReference type="InterPro" id="IPR028235">
    <property type="entry name" value="DNAAF3_C"/>
</dbReference>
<dbReference type="Proteomes" id="UP000001075">
    <property type="component" value="Unassembled WGS sequence"/>
</dbReference>
<dbReference type="GO" id="GO:0005886">
    <property type="term" value="C:plasma membrane"/>
    <property type="evidence" value="ECO:0007669"/>
    <property type="project" value="TreeGrafter"/>
</dbReference>
<dbReference type="PANTHER" id="PTHR10024">
    <property type="entry name" value="SYNAPTOTAGMIN"/>
    <property type="match status" value="1"/>
</dbReference>
<dbReference type="GO" id="GO:0048791">
    <property type="term" value="P:calcium ion-regulated exocytosis of neurotransmitter"/>
    <property type="evidence" value="ECO:0007669"/>
    <property type="project" value="TreeGrafter"/>
</dbReference>
<protein>
    <submittedName>
        <fullName evidence="8">Synaptotagmin-5</fullName>
    </submittedName>
</protein>
<dbReference type="GO" id="GO:0030424">
    <property type="term" value="C:axon"/>
    <property type="evidence" value="ECO:0007669"/>
    <property type="project" value="TreeGrafter"/>
</dbReference>
<dbReference type="GO" id="GO:0005509">
    <property type="term" value="F:calcium ion binding"/>
    <property type="evidence" value="ECO:0007669"/>
    <property type="project" value="TreeGrafter"/>
</dbReference>
<dbReference type="GO" id="GO:0001786">
    <property type="term" value="F:phosphatidylserine binding"/>
    <property type="evidence" value="ECO:0007669"/>
    <property type="project" value="TreeGrafter"/>
</dbReference>
<evidence type="ECO:0000256" key="3">
    <source>
        <dbReference type="ARBA" id="ARBA00022737"/>
    </source>
</evidence>
<keyword evidence="3" id="KW-0677">Repeat</keyword>
<gene>
    <name evidence="8" type="ORF">I79_023366</name>
</gene>
<reference evidence="9" key="1">
    <citation type="journal article" date="2011" name="Nat. Biotechnol.">
        <title>The genomic sequence of the Chinese hamster ovary (CHO)-K1 cell line.</title>
        <authorList>
            <person name="Xu X."/>
            <person name="Nagarajan H."/>
            <person name="Lewis N.E."/>
            <person name="Pan S."/>
            <person name="Cai Z."/>
            <person name="Liu X."/>
            <person name="Chen W."/>
            <person name="Xie M."/>
            <person name="Wang W."/>
            <person name="Hammond S."/>
            <person name="Andersen M.R."/>
            <person name="Neff N."/>
            <person name="Passarelli B."/>
            <person name="Koh W."/>
            <person name="Fan H.C."/>
            <person name="Wang J."/>
            <person name="Gui Y."/>
            <person name="Lee K.H."/>
            <person name="Betenbaugh M.J."/>
            <person name="Quake S.R."/>
            <person name="Famili I."/>
            <person name="Palsson B.O."/>
            <person name="Wang J."/>
        </authorList>
    </citation>
    <scope>NUCLEOTIDE SEQUENCE [LARGE SCALE GENOMIC DNA]</scope>
    <source>
        <strain evidence="9">CHO K1 cell line</strain>
    </source>
</reference>
<dbReference type="GO" id="GO:0030276">
    <property type="term" value="F:clathrin binding"/>
    <property type="evidence" value="ECO:0007669"/>
    <property type="project" value="TreeGrafter"/>
</dbReference>
<name>G3IHR1_CRIGR</name>
<dbReference type="GlyGen" id="G3IHR1">
    <property type="glycosylation" value="2 sites"/>
</dbReference>
<dbReference type="PANTHER" id="PTHR10024:SF282">
    <property type="entry name" value="SYNAPTOTAGMIN-5"/>
    <property type="match status" value="1"/>
</dbReference>
<dbReference type="GO" id="GO:0031045">
    <property type="term" value="C:dense core granule"/>
    <property type="evidence" value="ECO:0007669"/>
    <property type="project" value="TreeGrafter"/>
</dbReference>
<dbReference type="SMART" id="SM00239">
    <property type="entry name" value="C2"/>
    <property type="match status" value="1"/>
</dbReference>
<dbReference type="InterPro" id="IPR001565">
    <property type="entry name" value="Synaptotagmin"/>
</dbReference>
<keyword evidence="6" id="KW-1133">Transmembrane helix</keyword>
<dbReference type="InterPro" id="IPR035892">
    <property type="entry name" value="C2_domain_sf"/>
</dbReference>
<dbReference type="GO" id="GO:0048488">
    <property type="term" value="P:synaptic vesicle endocytosis"/>
    <property type="evidence" value="ECO:0007669"/>
    <property type="project" value="TreeGrafter"/>
</dbReference>
<dbReference type="PRINTS" id="PR00360">
    <property type="entry name" value="C2DOMAIN"/>
</dbReference>
<organism evidence="8 9">
    <name type="scientific">Cricetulus griseus</name>
    <name type="common">Chinese hamster</name>
    <name type="synonym">Cricetulus barabensis griseus</name>
    <dbReference type="NCBI Taxonomy" id="10029"/>
    <lineage>
        <taxon>Eukaryota</taxon>
        <taxon>Metazoa</taxon>
        <taxon>Chordata</taxon>
        <taxon>Craniata</taxon>
        <taxon>Vertebrata</taxon>
        <taxon>Euteleostomi</taxon>
        <taxon>Mammalia</taxon>
        <taxon>Eutheria</taxon>
        <taxon>Euarchontoglires</taxon>
        <taxon>Glires</taxon>
        <taxon>Rodentia</taxon>
        <taxon>Myomorpha</taxon>
        <taxon>Muroidea</taxon>
        <taxon>Cricetidae</taxon>
        <taxon>Cricetinae</taxon>
        <taxon>Cricetulus</taxon>
    </lineage>
</organism>
<dbReference type="Gene3D" id="2.60.40.150">
    <property type="entry name" value="C2 domain"/>
    <property type="match status" value="2"/>
</dbReference>
<dbReference type="GO" id="GO:0030672">
    <property type="term" value="C:synaptic vesicle membrane"/>
    <property type="evidence" value="ECO:0007669"/>
    <property type="project" value="TreeGrafter"/>
</dbReference>
<feature type="region of interest" description="Disordered" evidence="5">
    <location>
        <begin position="1"/>
        <end position="20"/>
    </location>
</feature>
<dbReference type="InParanoid" id="G3IHR1"/>
<dbReference type="Pfam" id="PF00168">
    <property type="entry name" value="C2"/>
    <property type="match status" value="1"/>
</dbReference>
<feature type="domain" description="C2" evidence="7">
    <location>
        <begin position="108"/>
        <end position="257"/>
    </location>
</feature>
<keyword evidence="4 6" id="KW-0472">Membrane</keyword>
<comment type="similarity">
    <text evidence="2">Belongs to the synaptotagmin family.</text>
</comment>
<dbReference type="GO" id="GO:0000149">
    <property type="term" value="F:SNARE binding"/>
    <property type="evidence" value="ECO:0007669"/>
    <property type="project" value="TreeGrafter"/>
</dbReference>
<dbReference type="STRING" id="10029.G3IHR1"/>